<dbReference type="Pfam" id="PF05699">
    <property type="entry name" value="Dimer_Tnp_hAT"/>
    <property type="match status" value="1"/>
</dbReference>
<keyword evidence="3" id="KW-1185">Reference proteome</keyword>
<feature type="non-terminal residue" evidence="2">
    <location>
        <position position="1"/>
    </location>
</feature>
<evidence type="ECO:0000313" key="2">
    <source>
        <dbReference type="EMBL" id="CAG8717354.1"/>
    </source>
</evidence>
<reference evidence="2 3" key="1">
    <citation type="submission" date="2021-06" db="EMBL/GenBank/DDBJ databases">
        <authorList>
            <person name="Kallberg Y."/>
            <person name="Tangrot J."/>
            <person name="Rosling A."/>
        </authorList>
    </citation>
    <scope>NUCLEOTIDE SEQUENCE [LARGE SCALE GENOMIC DNA]</scope>
    <source>
        <strain evidence="2 3">120-4 pot B 10/14</strain>
    </source>
</reference>
<organism evidence="2 3">
    <name type="scientific">Gigaspora margarita</name>
    <dbReference type="NCBI Taxonomy" id="4874"/>
    <lineage>
        <taxon>Eukaryota</taxon>
        <taxon>Fungi</taxon>
        <taxon>Fungi incertae sedis</taxon>
        <taxon>Mucoromycota</taxon>
        <taxon>Glomeromycotina</taxon>
        <taxon>Glomeromycetes</taxon>
        <taxon>Diversisporales</taxon>
        <taxon>Gigasporaceae</taxon>
        <taxon>Gigaspora</taxon>
    </lineage>
</organism>
<feature type="domain" description="HAT C-terminal dimerisation" evidence="1">
    <location>
        <begin position="1"/>
        <end position="36"/>
    </location>
</feature>
<dbReference type="Proteomes" id="UP000789901">
    <property type="component" value="Unassembled WGS sequence"/>
</dbReference>
<gene>
    <name evidence="2" type="ORF">GMARGA_LOCUS13237</name>
</gene>
<dbReference type="InterPro" id="IPR012337">
    <property type="entry name" value="RNaseH-like_sf"/>
</dbReference>
<dbReference type="EMBL" id="CAJVQB010008330">
    <property type="protein sequence ID" value="CAG8717354.1"/>
    <property type="molecule type" value="Genomic_DNA"/>
</dbReference>
<evidence type="ECO:0000259" key="1">
    <source>
        <dbReference type="Pfam" id="PF05699"/>
    </source>
</evidence>
<accession>A0ABN7V1F2</accession>
<evidence type="ECO:0000313" key="3">
    <source>
        <dbReference type="Proteomes" id="UP000789901"/>
    </source>
</evidence>
<protein>
    <submittedName>
        <fullName evidence="2">46326_t:CDS:1</fullName>
    </submittedName>
</protein>
<comment type="caution">
    <text evidence="2">The sequence shown here is derived from an EMBL/GenBank/DDBJ whole genome shotgun (WGS) entry which is preliminary data.</text>
</comment>
<proteinExistence type="predicted"/>
<dbReference type="InterPro" id="IPR008906">
    <property type="entry name" value="HATC_C_dom"/>
</dbReference>
<name>A0ABN7V1F2_GIGMA</name>
<sequence length="58" mass="6441">PNLSEFACHLLSIPSNSTTSEWVWSLLGNIHKELRNLIITITVSIPMVEANVPARVID</sequence>
<dbReference type="SUPFAM" id="SSF53098">
    <property type="entry name" value="Ribonuclease H-like"/>
    <property type="match status" value="1"/>
</dbReference>